<name>A0A1V5ST19_9BACT</name>
<dbReference type="EMBL" id="MWBQ01000088">
    <property type="protein sequence ID" value="OQA57628.1"/>
    <property type="molecule type" value="Genomic_DNA"/>
</dbReference>
<organism evidence="1">
    <name type="scientific">Candidatus Atribacter allofermentans</name>
    <dbReference type="NCBI Taxonomy" id="1852833"/>
    <lineage>
        <taxon>Bacteria</taxon>
        <taxon>Pseudomonadati</taxon>
        <taxon>Atribacterota</taxon>
        <taxon>Atribacteria</taxon>
        <taxon>Atribacterales</taxon>
        <taxon>Atribacteraceae</taxon>
        <taxon>Atribacter</taxon>
    </lineage>
</organism>
<proteinExistence type="predicted"/>
<accession>A0A1V5ST19</accession>
<reference evidence="1" key="1">
    <citation type="submission" date="2017-02" db="EMBL/GenBank/DDBJ databases">
        <title>Delving into the versatile metabolic prowess of the omnipresent phylum Bacteroidetes.</title>
        <authorList>
            <person name="Nobu M.K."/>
            <person name="Mei R."/>
            <person name="Narihiro T."/>
            <person name="Kuroda K."/>
            <person name="Liu W.-T."/>
        </authorList>
    </citation>
    <scope>NUCLEOTIDE SEQUENCE</scope>
    <source>
        <strain evidence="1">ADurb.Bin276</strain>
    </source>
</reference>
<sequence>MRRKGINIAALSIVIGILLIGVVYAEDQIQETDNFKFLVPDTWQFIVYENGAVQIYNRMATYMVELKKEGYNLNDADWKSSMKIFVEQYKGSDPVVVEMLGFQFLKTTFDYSGTHQSLYTTLLNGEKISIGIMGPEHETDEKIQAILKSIEIKKEAATE</sequence>
<dbReference type="AlphaFoldDB" id="A0A1V5ST19"/>
<gene>
    <name evidence="1" type="ORF">BWY41_01251</name>
</gene>
<evidence type="ECO:0000313" key="1">
    <source>
        <dbReference type="EMBL" id="OQA57628.1"/>
    </source>
</evidence>
<dbReference type="Proteomes" id="UP000485569">
    <property type="component" value="Unassembled WGS sequence"/>
</dbReference>
<comment type="caution">
    <text evidence="1">The sequence shown here is derived from an EMBL/GenBank/DDBJ whole genome shotgun (WGS) entry which is preliminary data.</text>
</comment>
<protein>
    <submittedName>
        <fullName evidence="1">Uncharacterized protein</fullName>
    </submittedName>
</protein>